<feature type="non-terminal residue" evidence="1">
    <location>
        <position position="1"/>
    </location>
</feature>
<evidence type="ECO:0000313" key="2">
    <source>
        <dbReference type="Proteomes" id="UP000574390"/>
    </source>
</evidence>
<dbReference type="Proteomes" id="UP000574390">
    <property type="component" value="Unassembled WGS sequence"/>
</dbReference>
<evidence type="ECO:0000313" key="1">
    <source>
        <dbReference type="EMBL" id="KAF4732406.1"/>
    </source>
</evidence>
<proteinExistence type="predicted"/>
<comment type="caution">
    <text evidence="1">The sequence shown here is derived from an EMBL/GenBank/DDBJ whole genome shotgun (WGS) entry which is preliminary data.</text>
</comment>
<gene>
    <name evidence="1" type="ORF">FOZ62_014277</name>
</gene>
<accession>A0A7J6SJD7</accession>
<organism evidence="1 2">
    <name type="scientific">Perkinsus olseni</name>
    <name type="common">Perkinsus atlanticus</name>
    <dbReference type="NCBI Taxonomy" id="32597"/>
    <lineage>
        <taxon>Eukaryota</taxon>
        <taxon>Sar</taxon>
        <taxon>Alveolata</taxon>
        <taxon>Perkinsozoa</taxon>
        <taxon>Perkinsea</taxon>
        <taxon>Perkinsida</taxon>
        <taxon>Perkinsidae</taxon>
        <taxon>Perkinsus</taxon>
    </lineage>
</organism>
<dbReference type="EMBL" id="JABANM010014599">
    <property type="protein sequence ID" value="KAF4732406.1"/>
    <property type="molecule type" value="Genomic_DNA"/>
</dbReference>
<reference evidence="1 2" key="1">
    <citation type="submission" date="2020-04" db="EMBL/GenBank/DDBJ databases">
        <title>Perkinsus olseni comparative genomics.</title>
        <authorList>
            <person name="Bogema D.R."/>
        </authorList>
    </citation>
    <scope>NUCLEOTIDE SEQUENCE [LARGE SCALE GENOMIC DNA]</scope>
    <source>
        <strain evidence="1">ATCC PRA-205</strain>
    </source>
</reference>
<name>A0A7J6SJD7_PEROL</name>
<sequence length="91" mass="9759">LRPSLPQLKVDCYSSEGFPDMSLPSVGCLLVLLVIYVNGSSTSSNRPGETPPPHLPSMRLNDELLRGIQKALLMAKKGTEAAPSKVDTAPR</sequence>
<feature type="non-terminal residue" evidence="1">
    <location>
        <position position="91"/>
    </location>
</feature>
<protein>
    <submittedName>
        <fullName evidence="1">Uncharacterized protein</fullName>
    </submittedName>
</protein>
<dbReference type="AlphaFoldDB" id="A0A7J6SJD7"/>